<dbReference type="CDD" id="cd18803">
    <property type="entry name" value="SF2_C_secA"/>
    <property type="match status" value="1"/>
</dbReference>
<reference evidence="22" key="1">
    <citation type="submission" date="2017-09" db="EMBL/GenBank/DDBJ databases">
        <title>Depth-based differentiation of microbial function through sediment-hosted aquifers and enrichment of novel symbionts in the deep terrestrial subsurface.</title>
        <authorList>
            <person name="Probst A.J."/>
            <person name="Ladd B."/>
            <person name="Jarett J.K."/>
            <person name="Geller-Mcgrath D.E."/>
            <person name="Sieber C.M.K."/>
            <person name="Emerson J.B."/>
            <person name="Anantharaman K."/>
            <person name="Thomas B.C."/>
            <person name="Malmstrom R."/>
            <person name="Stieglmeier M."/>
            <person name="Klingl A."/>
            <person name="Woyke T."/>
            <person name="Ryan C.M."/>
            <person name="Banfield J.F."/>
        </authorList>
    </citation>
    <scope>NUCLEOTIDE SEQUENCE [LARGE SCALE GENOMIC DNA]</scope>
</reference>
<dbReference type="InterPro" id="IPR004027">
    <property type="entry name" value="SEC_C_motif"/>
</dbReference>
<keyword evidence="13 15" id="KW-0811">Translocation</keyword>
<dbReference type="InterPro" id="IPR011130">
    <property type="entry name" value="SecA_preprotein_X-link_dom"/>
</dbReference>
<dbReference type="InterPro" id="IPR000185">
    <property type="entry name" value="SecA"/>
</dbReference>
<evidence type="ECO:0000256" key="1">
    <source>
        <dbReference type="ARBA" id="ARBA00001947"/>
    </source>
</evidence>
<dbReference type="InterPro" id="IPR020937">
    <property type="entry name" value="SecA_CS"/>
</dbReference>
<accession>A0A2M7AWV8</accession>
<evidence type="ECO:0000313" key="21">
    <source>
        <dbReference type="EMBL" id="PIU75125.1"/>
    </source>
</evidence>
<keyword evidence="4 15" id="KW-0813">Transport</keyword>
<evidence type="ECO:0000256" key="2">
    <source>
        <dbReference type="ARBA" id="ARBA00004170"/>
    </source>
</evidence>
<dbReference type="GO" id="GO:0065002">
    <property type="term" value="P:intracellular protein transmembrane transport"/>
    <property type="evidence" value="ECO:0007669"/>
    <property type="project" value="UniProtKB-UniRule"/>
</dbReference>
<feature type="binding site" evidence="15">
    <location>
        <begin position="130"/>
        <end position="134"/>
    </location>
    <ligand>
        <name>ATP</name>
        <dbReference type="ChEBI" id="CHEBI:30616"/>
    </ligand>
</feature>
<dbReference type="GO" id="GO:0043952">
    <property type="term" value="P:protein transport by the Sec complex"/>
    <property type="evidence" value="ECO:0007669"/>
    <property type="project" value="UniProtKB-ARBA"/>
</dbReference>
<dbReference type="Gene3D" id="3.40.50.300">
    <property type="entry name" value="P-loop containing nucleotide triphosphate hydrolases"/>
    <property type="match status" value="3"/>
</dbReference>
<feature type="region of interest" description="Disordered" evidence="17">
    <location>
        <begin position="50"/>
        <end position="73"/>
    </location>
</feature>
<protein>
    <recommendedName>
        <fullName evidence="15 16">Protein translocase subunit SecA</fullName>
        <ecNumber evidence="15">7.4.2.8</ecNumber>
    </recommendedName>
</protein>
<keyword evidence="6 15" id="KW-0963">Cytoplasm</keyword>
<proteinExistence type="inferred from homology"/>
<evidence type="ECO:0000259" key="20">
    <source>
        <dbReference type="PROSITE" id="PS51196"/>
    </source>
</evidence>
<dbReference type="InterPro" id="IPR044722">
    <property type="entry name" value="SecA_SF2_C"/>
</dbReference>
<keyword evidence="7" id="KW-0479">Metal-binding</keyword>
<evidence type="ECO:0000256" key="12">
    <source>
        <dbReference type="ARBA" id="ARBA00022967"/>
    </source>
</evidence>
<dbReference type="Proteomes" id="UP000228775">
    <property type="component" value="Unassembled WGS sequence"/>
</dbReference>
<evidence type="ECO:0000256" key="7">
    <source>
        <dbReference type="ARBA" id="ARBA00022723"/>
    </source>
</evidence>
<dbReference type="Pfam" id="PF07516">
    <property type="entry name" value="SecA_SW"/>
    <property type="match status" value="1"/>
</dbReference>
<dbReference type="SUPFAM" id="SSF52540">
    <property type="entry name" value="P-loop containing nucleoside triphosphate hydrolases"/>
    <property type="match status" value="2"/>
</dbReference>
<evidence type="ECO:0000256" key="10">
    <source>
        <dbReference type="ARBA" id="ARBA00022840"/>
    </source>
</evidence>
<evidence type="ECO:0000259" key="18">
    <source>
        <dbReference type="PROSITE" id="PS51192"/>
    </source>
</evidence>
<sequence length="924" mass="104487">MSSFLSKIFGDPNARFVKKFQPLVDQINQLEKKFEGFSDTQIKERAQELRRGIIGHPEAERSEAEGSRDSSSSLIVQAQNDTKKLDDILPEVFALVREAAKRTIKQRHFDEQLMAGIILHRGMIAEQKTGEGKTLSATLAVALNALTGKGVHLVTVNDYLARRDANWMGPIYYLLGLSVACINHDKSYLFAPQDAPDNNEVTVEMQNMKEVARKEAYAADITYGTNNEFGFDYLRDNLAQDLTSRVQRGYNFAIVDEVDSILIDEARTPLIISAPDEESTKLYQTFSHVVPRLKKDEDYEVDEKMRAVSILDSGIDKVEKALGIKNIYDQGGVRYVHQLEQALRASVLFKRDRDYLVKNNEVLIIDEFTGRLMPGRRYSEGLHQALEAKEGVQVQQESRTLASITFQNYFRLYKKLAGMTGTALSSAEEFDTVYKLRAVAIPTHRSLTRQDLSDRIYRTEKAKFQAITKQIKECRDNGQPVLVGTRSVERNEYLSALLSREGIAHEVLNAKNHEREAQIIAQAGRSGAVTVATNMAGRGVDIVLGGKQIGDPTLVGDRGWQKLHKQVIEAGGLFILGTERHEARRIDDQLRGRAGRQGDPGISVFFVSLEDELMRIFAGDRLKNVMTMLKVPDDMPIENRMISRAIESAQFRIEGYNFDSRKHTLEYDDVLNKQRQYIYGQRQRILQSEGLKEQVLALLKNEISRVVKFYTQEVFDSKGILEALNNFLPIIETQAQIENDLRAIIDERADSEDKQKKIIDYFDNLCQKLYSEREASFGVEQMQAITKFVLLRSYDIFWMEHLDNMEHLRQSVALRAYAQRDPLVEYKNEGAKMFKRLLAAIQAEVVNLIFKIQAQPQSEVVVVGRPALSEAKGGNLEAGVTTGSDNMRAQLSTPSTRNSHGKKPGRNDPCLCGSGKKYKKCCGK</sequence>
<dbReference type="Pfam" id="PF21090">
    <property type="entry name" value="P-loop_SecA"/>
    <property type="match status" value="1"/>
</dbReference>
<evidence type="ECO:0000256" key="9">
    <source>
        <dbReference type="ARBA" id="ARBA00022833"/>
    </source>
</evidence>
<keyword evidence="9" id="KW-0862">Zinc</keyword>
<dbReference type="InterPro" id="IPR014001">
    <property type="entry name" value="Helicase_ATP-bd"/>
</dbReference>
<evidence type="ECO:0000256" key="4">
    <source>
        <dbReference type="ARBA" id="ARBA00022448"/>
    </source>
</evidence>
<dbReference type="Pfam" id="PF01043">
    <property type="entry name" value="SecA_PP_bind"/>
    <property type="match status" value="1"/>
</dbReference>
<dbReference type="GO" id="GO:0008564">
    <property type="term" value="F:protein-exporting ATPase activity"/>
    <property type="evidence" value="ECO:0007669"/>
    <property type="project" value="UniProtKB-EC"/>
</dbReference>
<name>A0A2M7AWV8_9BACT</name>
<comment type="cofactor">
    <cofactor evidence="1">
        <name>Zn(2+)</name>
        <dbReference type="ChEBI" id="CHEBI:29105"/>
    </cofactor>
</comment>
<dbReference type="PROSITE" id="PS51194">
    <property type="entry name" value="HELICASE_CTER"/>
    <property type="match status" value="1"/>
</dbReference>
<evidence type="ECO:0000256" key="3">
    <source>
        <dbReference type="ARBA" id="ARBA00007650"/>
    </source>
</evidence>
<evidence type="ECO:0000256" key="5">
    <source>
        <dbReference type="ARBA" id="ARBA00022475"/>
    </source>
</evidence>
<dbReference type="InterPro" id="IPR027417">
    <property type="entry name" value="P-loop_NTPase"/>
</dbReference>
<dbReference type="GO" id="GO:0005524">
    <property type="term" value="F:ATP binding"/>
    <property type="evidence" value="ECO:0007669"/>
    <property type="project" value="UniProtKB-UniRule"/>
</dbReference>
<keyword evidence="14 15" id="KW-0472">Membrane</keyword>
<dbReference type="FunFam" id="3.40.50.300:FF:000113">
    <property type="entry name" value="Preprotein translocase subunit SecA"/>
    <property type="match status" value="1"/>
</dbReference>
<dbReference type="PRINTS" id="PR00906">
    <property type="entry name" value="SECA"/>
</dbReference>
<dbReference type="PROSITE" id="PS51192">
    <property type="entry name" value="HELICASE_ATP_BIND_1"/>
    <property type="match status" value="1"/>
</dbReference>
<feature type="domain" description="SecA family profile" evidence="20">
    <location>
        <begin position="2"/>
        <end position="638"/>
    </location>
</feature>
<dbReference type="InterPro" id="IPR011116">
    <property type="entry name" value="SecA_Wing/Scaffold"/>
</dbReference>
<evidence type="ECO:0000256" key="11">
    <source>
        <dbReference type="ARBA" id="ARBA00022927"/>
    </source>
</evidence>
<dbReference type="NCBIfam" id="NF009538">
    <property type="entry name" value="PRK12904.1"/>
    <property type="match status" value="1"/>
</dbReference>
<dbReference type="HAMAP" id="MF_01382">
    <property type="entry name" value="SecA"/>
    <property type="match status" value="1"/>
</dbReference>
<evidence type="ECO:0000256" key="13">
    <source>
        <dbReference type="ARBA" id="ARBA00023010"/>
    </source>
</evidence>
<dbReference type="EC" id="7.4.2.8" evidence="15"/>
<dbReference type="CDD" id="cd17928">
    <property type="entry name" value="DEXDc_SecA"/>
    <property type="match status" value="1"/>
</dbReference>
<keyword evidence="10 15" id="KW-0067">ATP-binding</keyword>
<comment type="caution">
    <text evidence="21">The sequence shown here is derived from an EMBL/GenBank/DDBJ whole genome shotgun (WGS) entry which is preliminary data.</text>
</comment>
<dbReference type="PROSITE" id="PS01312">
    <property type="entry name" value="SECA"/>
    <property type="match status" value="1"/>
</dbReference>
<feature type="binding site" evidence="15">
    <location>
        <position position="541"/>
    </location>
    <ligand>
        <name>ATP</name>
        <dbReference type="ChEBI" id="CHEBI:30616"/>
    </ligand>
</feature>
<dbReference type="EMBL" id="PEVY01000051">
    <property type="protein sequence ID" value="PIU75125.1"/>
    <property type="molecule type" value="Genomic_DNA"/>
</dbReference>
<feature type="compositionally biased region" description="Polar residues" evidence="17">
    <location>
        <begin position="881"/>
        <end position="898"/>
    </location>
</feature>
<dbReference type="NCBIfam" id="TIGR00963">
    <property type="entry name" value="secA"/>
    <property type="match status" value="1"/>
</dbReference>
<feature type="region of interest" description="Disordered" evidence="17">
    <location>
        <begin position="874"/>
        <end position="909"/>
    </location>
</feature>
<evidence type="ECO:0000256" key="16">
    <source>
        <dbReference type="RuleBase" id="RU003874"/>
    </source>
</evidence>
<feature type="domain" description="Helicase C-terminal" evidence="19">
    <location>
        <begin position="466"/>
        <end position="643"/>
    </location>
</feature>
<feature type="domain" description="Helicase ATP-binding" evidence="18">
    <location>
        <begin position="114"/>
        <end position="294"/>
    </location>
</feature>
<dbReference type="PANTHER" id="PTHR30612:SF0">
    <property type="entry name" value="CHLOROPLAST PROTEIN-TRANSPORTING ATPASE"/>
    <property type="match status" value="1"/>
</dbReference>
<feature type="compositionally biased region" description="Basic and acidic residues" evidence="17">
    <location>
        <begin position="50"/>
        <end position="68"/>
    </location>
</feature>
<evidence type="ECO:0000256" key="17">
    <source>
        <dbReference type="SAM" id="MobiDB-lite"/>
    </source>
</evidence>
<dbReference type="InterPro" id="IPR014018">
    <property type="entry name" value="SecA_motor_DEAD"/>
</dbReference>
<comment type="subcellular location">
    <subcellularLocation>
        <location evidence="15">Cell membrane</location>
        <topology evidence="15">Peripheral membrane protein</topology>
        <orientation evidence="15">Cytoplasmic side</orientation>
    </subcellularLocation>
    <subcellularLocation>
        <location evidence="15">Cytoplasm</location>
    </subcellularLocation>
    <subcellularLocation>
        <location evidence="2">Membrane</location>
        <topology evidence="2">Peripheral membrane protein</topology>
    </subcellularLocation>
    <text evidence="15">Distribution is 50-50.</text>
</comment>
<organism evidence="21 22">
    <name type="scientific">Candidatus Portnoybacteria bacterium CG06_land_8_20_14_3_00_39_12</name>
    <dbReference type="NCBI Taxonomy" id="1974809"/>
    <lineage>
        <taxon>Bacteria</taxon>
        <taxon>Candidatus Portnoyibacteriota</taxon>
    </lineage>
</organism>
<dbReference type="InterPro" id="IPR001650">
    <property type="entry name" value="Helicase_C-like"/>
</dbReference>
<dbReference type="GO" id="GO:0006605">
    <property type="term" value="P:protein targeting"/>
    <property type="evidence" value="ECO:0007669"/>
    <property type="project" value="UniProtKB-UniRule"/>
</dbReference>
<dbReference type="SMART" id="SM00957">
    <property type="entry name" value="SecA_DEAD"/>
    <property type="match status" value="1"/>
</dbReference>
<dbReference type="Gene3D" id="3.90.1440.10">
    <property type="entry name" value="SecA, preprotein cross-linking domain"/>
    <property type="match status" value="1"/>
</dbReference>
<evidence type="ECO:0000256" key="6">
    <source>
        <dbReference type="ARBA" id="ARBA00022490"/>
    </source>
</evidence>
<dbReference type="Pfam" id="PF07517">
    <property type="entry name" value="SecA_DEAD"/>
    <property type="match status" value="1"/>
</dbReference>
<dbReference type="SUPFAM" id="SSF81886">
    <property type="entry name" value="Helical scaffold and wing domains of SecA"/>
    <property type="match status" value="1"/>
</dbReference>
<dbReference type="GO" id="GO:0017038">
    <property type="term" value="P:protein import"/>
    <property type="evidence" value="ECO:0007669"/>
    <property type="project" value="InterPro"/>
</dbReference>
<dbReference type="GO" id="GO:0005829">
    <property type="term" value="C:cytosol"/>
    <property type="evidence" value="ECO:0007669"/>
    <property type="project" value="TreeGrafter"/>
</dbReference>
<dbReference type="FunFam" id="3.90.1440.10:FF:000002">
    <property type="entry name" value="Protein translocase subunit SecA"/>
    <property type="match status" value="1"/>
</dbReference>
<dbReference type="Pfam" id="PF02810">
    <property type="entry name" value="SEC-C"/>
    <property type="match status" value="1"/>
</dbReference>
<comment type="catalytic activity">
    <reaction evidence="15">
        <text>ATP + H2O + cellular proteinSide 1 = ADP + phosphate + cellular proteinSide 2.</text>
        <dbReference type="EC" id="7.4.2.8"/>
    </reaction>
</comment>
<dbReference type="GO" id="GO:0046872">
    <property type="term" value="F:metal ion binding"/>
    <property type="evidence" value="ECO:0007669"/>
    <property type="project" value="UniProtKB-KW"/>
</dbReference>
<keyword evidence="8 15" id="KW-0547">Nucleotide-binding</keyword>
<dbReference type="GO" id="GO:0031522">
    <property type="term" value="C:cell envelope Sec protein transport complex"/>
    <property type="evidence" value="ECO:0007669"/>
    <property type="project" value="TreeGrafter"/>
</dbReference>
<comment type="function">
    <text evidence="15">Part of the Sec protein translocase complex. Interacts with the SecYEG preprotein conducting channel. Has a central role in coupling the hydrolysis of ATP to the transfer of proteins into and across the cell membrane, serving as an ATP-driven molecular motor driving the stepwise translocation of polypeptide chains across the membrane.</text>
</comment>
<dbReference type="SMART" id="SM00958">
    <property type="entry name" value="SecA_PP_bind"/>
    <property type="match status" value="1"/>
</dbReference>
<dbReference type="InterPro" id="IPR011115">
    <property type="entry name" value="SecA_DEAD"/>
</dbReference>
<evidence type="ECO:0000259" key="19">
    <source>
        <dbReference type="PROSITE" id="PS51194"/>
    </source>
</evidence>
<dbReference type="PANTHER" id="PTHR30612">
    <property type="entry name" value="SECA INNER MEMBRANE COMPONENT OF SEC PROTEIN SECRETION SYSTEM"/>
    <property type="match status" value="1"/>
</dbReference>
<gene>
    <name evidence="15" type="primary">secA</name>
    <name evidence="21" type="ORF">COS76_02425</name>
</gene>
<dbReference type="InterPro" id="IPR036670">
    <property type="entry name" value="SecA_X-link_sf"/>
</dbReference>
<keyword evidence="5 15" id="KW-1003">Cell membrane</keyword>
<keyword evidence="12 15" id="KW-1278">Translocase</keyword>
<comment type="subunit">
    <text evidence="15">Monomer and homodimer. Part of the essential Sec protein translocation apparatus which comprises SecA, SecYEG and auxiliary proteins SecDF. Other proteins may also be involved.</text>
</comment>
<evidence type="ECO:0000256" key="8">
    <source>
        <dbReference type="ARBA" id="ARBA00022741"/>
    </source>
</evidence>
<feature type="binding site" evidence="15">
    <location>
        <position position="112"/>
    </location>
    <ligand>
        <name>ATP</name>
        <dbReference type="ChEBI" id="CHEBI:30616"/>
    </ligand>
</feature>
<dbReference type="AlphaFoldDB" id="A0A2M7AWV8"/>
<comment type="similarity">
    <text evidence="3 15 16">Belongs to the SecA family.</text>
</comment>
<evidence type="ECO:0000256" key="15">
    <source>
        <dbReference type="HAMAP-Rule" id="MF_01382"/>
    </source>
</evidence>
<evidence type="ECO:0000256" key="14">
    <source>
        <dbReference type="ARBA" id="ARBA00023136"/>
    </source>
</evidence>
<dbReference type="PROSITE" id="PS51196">
    <property type="entry name" value="SECA_MOTOR_DEAD"/>
    <property type="match status" value="1"/>
</dbReference>
<dbReference type="SUPFAM" id="SSF81767">
    <property type="entry name" value="Pre-protein crosslinking domain of SecA"/>
    <property type="match status" value="1"/>
</dbReference>
<dbReference type="Gene3D" id="1.10.3060.10">
    <property type="entry name" value="Helical scaffold and wing domains of SecA"/>
    <property type="match status" value="1"/>
</dbReference>
<keyword evidence="11 15" id="KW-0653">Protein transport</keyword>
<dbReference type="GO" id="GO:0005886">
    <property type="term" value="C:plasma membrane"/>
    <property type="evidence" value="ECO:0007669"/>
    <property type="project" value="UniProtKB-SubCell"/>
</dbReference>
<evidence type="ECO:0000313" key="22">
    <source>
        <dbReference type="Proteomes" id="UP000228775"/>
    </source>
</evidence>
<dbReference type="InterPro" id="IPR036266">
    <property type="entry name" value="SecA_Wing/Scaffold_sf"/>
</dbReference>